<dbReference type="InterPro" id="IPR000477">
    <property type="entry name" value="RT_dom"/>
</dbReference>
<name>A0A7E5W932_TRINI</name>
<dbReference type="InterPro" id="IPR041588">
    <property type="entry name" value="Integrase_H2C2"/>
</dbReference>
<dbReference type="PROSITE" id="PS50994">
    <property type="entry name" value="INTEGRASE"/>
    <property type="match status" value="1"/>
</dbReference>
<dbReference type="Pfam" id="PF17921">
    <property type="entry name" value="Integrase_H2C2"/>
    <property type="match status" value="1"/>
</dbReference>
<dbReference type="Gene3D" id="3.30.420.10">
    <property type="entry name" value="Ribonuclease H-like superfamily/Ribonuclease H"/>
    <property type="match status" value="1"/>
</dbReference>
<dbReference type="GO" id="GO:0071897">
    <property type="term" value="P:DNA biosynthetic process"/>
    <property type="evidence" value="ECO:0007669"/>
    <property type="project" value="UniProtKB-ARBA"/>
</dbReference>
<evidence type="ECO:0000313" key="2">
    <source>
        <dbReference type="Proteomes" id="UP000322000"/>
    </source>
</evidence>
<dbReference type="SUPFAM" id="SSF56672">
    <property type="entry name" value="DNA/RNA polymerases"/>
    <property type="match status" value="1"/>
</dbReference>
<keyword evidence="2" id="KW-1185">Reference proteome</keyword>
<dbReference type="Pfam" id="PF00078">
    <property type="entry name" value="RVT_1"/>
    <property type="match status" value="1"/>
</dbReference>
<evidence type="ECO:0000313" key="3">
    <source>
        <dbReference type="RefSeq" id="XP_026737155.1"/>
    </source>
</evidence>
<dbReference type="InterPro" id="IPR036397">
    <property type="entry name" value="RNaseH_sf"/>
</dbReference>
<dbReference type="InterPro" id="IPR043128">
    <property type="entry name" value="Rev_trsase/Diguanyl_cyclase"/>
</dbReference>
<feature type="domain" description="Integrase catalytic" evidence="1">
    <location>
        <begin position="1425"/>
        <end position="1618"/>
    </location>
</feature>
<reference evidence="3" key="1">
    <citation type="submission" date="2025-08" db="UniProtKB">
        <authorList>
            <consortium name="RefSeq"/>
        </authorList>
    </citation>
    <scope>IDENTIFICATION</scope>
</reference>
<dbReference type="KEGG" id="tnl:113500521"/>
<dbReference type="Pfam" id="PF18701">
    <property type="entry name" value="DUF5641"/>
    <property type="match status" value="1"/>
</dbReference>
<dbReference type="GO" id="GO:0042575">
    <property type="term" value="C:DNA polymerase complex"/>
    <property type="evidence" value="ECO:0007669"/>
    <property type="project" value="UniProtKB-ARBA"/>
</dbReference>
<dbReference type="InterPro" id="IPR012337">
    <property type="entry name" value="RNaseH-like_sf"/>
</dbReference>
<dbReference type="Pfam" id="PF03564">
    <property type="entry name" value="DUF1759"/>
    <property type="match status" value="1"/>
</dbReference>
<dbReference type="CDD" id="cd01644">
    <property type="entry name" value="RT_pepA17"/>
    <property type="match status" value="1"/>
</dbReference>
<dbReference type="OrthoDB" id="5984724at2759"/>
<dbReference type="GeneID" id="113500521"/>
<dbReference type="GO" id="GO:0003676">
    <property type="term" value="F:nucleic acid binding"/>
    <property type="evidence" value="ECO:0007669"/>
    <property type="project" value="InterPro"/>
</dbReference>
<gene>
    <name evidence="3" type="primary">LOC113500521</name>
</gene>
<dbReference type="PANTHER" id="PTHR47331:SF1">
    <property type="entry name" value="GAG-LIKE PROTEIN"/>
    <property type="match status" value="1"/>
</dbReference>
<dbReference type="Proteomes" id="UP000322000">
    <property type="component" value="Chromosome 1"/>
</dbReference>
<dbReference type="InterPro" id="IPR040676">
    <property type="entry name" value="DUF5641"/>
</dbReference>
<dbReference type="GO" id="GO:0015074">
    <property type="term" value="P:DNA integration"/>
    <property type="evidence" value="ECO:0007669"/>
    <property type="project" value="InterPro"/>
</dbReference>
<proteinExistence type="predicted"/>
<dbReference type="Gene3D" id="3.30.70.270">
    <property type="match status" value="1"/>
</dbReference>
<dbReference type="SUPFAM" id="SSF53098">
    <property type="entry name" value="Ribonuclease H-like"/>
    <property type="match status" value="1"/>
</dbReference>
<dbReference type="InterPro" id="IPR005312">
    <property type="entry name" value="DUF1759"/>
</dbReference>
<evidence type="ECO:0000259" key="1">
    <source>
        <dbReference type="PROSITE" id="PS50994"/>
    </source>
</evidence>
<dbReference type="Gene3D" id="3.10.10.10">
    <property type="entry name" value="HIV Type 1 Reverse Transcriptase, subunit A, domain 1"/>
    <property type="match status" value="1"/>
</dbReference>
<protein>
    <submittedName>
        <fullName evidence="3">Uncharacterized protein LOC113500521</fullName>
    </submittedName>
</protein>
<dbReference type="PANTHER" id="PTHR47331">
    <property type="entry name" value="PHD-TYPE DOMAIN-CONTAINING PROTEIN"/>
    <property type="match status" value="1"/>
</dbReference>
<accession>A0A7E5W932</accession>
<dbReference type="InterPro" id="IPR001584">
    <property type="entry name" value="Integrase_cat-core"/>
</dbReference>
<organism evidence="2 3">
    <name type="scientific">Trichoplusia ni</name>
    <name type="common">Cabbage looper</name>
    <dbReference type="NCBI Taxonomy" id="7111"/>
    <lineage>
        <taxon>Eukaryota</taxon>
        <taxon>Metazoa</taxon>
        <taxon>Ecdysozoa</taxon>
        <taxon>Arthropoda</taxon>
        <taxon>Hexapoda</taxon>
        <taxon>Insecta</taxon>
        <taxon>Pterygota</taxon>
        <taxon>Neoptera</taxon>
        <taxon>Endopterygota</taxon>
        <taxon>Lepidoptera</taxon>
        <taxon>Glossata</taxon>
        <taxon>Ditrysia</taxon>
        <taxon>Noctuoidea</taxon>
        <taxon>Noctuidae</taxon>
        <taxon>Plusiinae</taxon>
        <taxon>Trichoplusia</taxon>
    </lineage>
</organism>
<dbReference type="InParanoid" id="A0A7E5W932"/>
<dbReference type="InterPro" id="IPR008042">
    <property type="entry name" value="Retrotrans_Pao"/>
</dbReference>
<dbReference type="Pfam" id="PF05380">
    <property type="entry name" value="Peptidase_A17"/>
    <property type="match status" value="1"/>
</dbReference>
<dbReference type="InterPro" id="IPR043502">
    <property type="entry name" value="DNA/RNA_pol_sf"/>
</dbReference>
<dbReference type="RefSeq" id="XP_026737155.1">
    <property type="nucleotide sequence ID" value="XM_026881354.1"/>
</dbReference>
<sequence>MANSVEQLLNVLEDTAMLLAKTQLNLKKCPKQRLTKGYIEARIKNIEEYWSTYKSAHVELVKCVPKPKRQDIPYFVNEEYFVQEDLYTCLLADLNDLLSGLSNTTSLPVSMQAARNNSVSMDIQVKLPRIQLPTFSGIYDEWPAYQDLYTSLVHDNPTLSKVQKLHYLKSSLTGEALSLLKHVQVTEDNYNDAFAMLKARFGNKRIIANSILKRLFTQKKITSQTASNIKAILDTTTECLNALTNLKLSTSSLDPLAHSLIVFLVVHKLDPETHREWEEVAYDATNDELPKWDALSKFLQSKFRTLELITSASREKPSSRGKEYAVHVSTSSTSKPRCCVMCEKDHTLCHCEEFIKLSPAERCEYLKQNKLCYNCLAPGHSAYKCRLRMFCRKCHKRHHTLTHQSIPMTSPNQPDNMNQQDKFETHQDSAKPNETNVTISSHVAANLSTALLATALVPVRKPETGQVTVLRALIDHGSQATFMSERAAQLLRVRRTPINGTITGVGSTKTNVKHAAEIELLSRHDACFNLKVKTYIMSTRLTTELPSQTISINTWPHLQGLALADPSFNKSGRVDLLLGVDVCAQIMKGEVIKGPPGTPCAQNTTLGWILFGNVEYNLPEREIIVMHLNIDLNDMLKRMWEQDPYDQRQPTAEERRCEEIYAITTTRNKDGRYIVTLPKKSNVLLSKDGNTRAIALKRLYQLEQRFKNNPKLKSDYVTVMKEYQANYMETVPEEEITNPSVYLPHHAVIKEGRETTKLRTVFNASQKGTNNTSLNDELMVGPQLQDDMRSLIMRWRMKKVCFVADIQKMYLQILVKKEDRDLQRILWRNDDQEPVRDYRLTRVTFGTASAPYLAVKTLHQIAKDEGQKYPEASEIIRRDYYMDDMMSGKDNVQDALKVAKEIDTILKKGGFQLKKWCSNDINFLKEFEESERSSHVKLDLSLDGITRALGLQWNMGNDRFQYSLNLPGTSNITTKRTILAELQRLFDPLGWLAPSILPAKLLIQRLWLQGISWDEEVEETIATEWNNLRESFRLYLPCIEIDRWLHTTETNNNNISIHGFCDASTKAYAAVAYLRVRTPTGSVKTSIIAAKTKVAPTKSQSLPRLELSGAVLLAGLLKRIKEAMNIPTCQIFAWTDSTIVLSWIFGDPARWNTYVRNRVIEILDNIGNHNWYHVKSSENPADAASRGTSLSDLKSDELWWRGPVWLREGEIQYSRPNMMMTDLEKREIILVNLTLDTGKSTIRKFEDCDTLQELLTVVVYCKRFLKGRKLEIKDLPLNTEELDDALKTCLRIAQKNDFEDEIQNLKSKTQIKGKSKLTNLNPYLDDVGLLRVGGRLRHSDLSEDSKHPIILDRHNGLTNLLVTDAHRQTLHGGVQIMLCFLRTKYWILKAKTLVKAKIRKCLICAKLNATAKSQQMGDLPRVRVTPAKPFWNTGVDFAGPYPVLMSRGRGAKTHKAYIAVFVCMSTKAIHLELVGDLTSDTFIAAFRRFVARRGRCAQIWSDQGRNFVGANRQLVADWTEAKLQFEGSIAETLAKDGTKWHFIPAYSPHMGGLWEAGVKAMKHHLKRIMTHNMTYEEMSTLLCQIEACLNSRPLTMIDDTDKDRLQPLTPGHFLVGETPITVPTPNLRDVPMSHLSRWQHQQRLLTDFWHRWQQEYLTTLQQRSKWHHKVKELDLGHIVLIRSDNLPPGKWMMGRIVEKHPGADGVTRVYSVKSGDSVVQRSFNKLCYLPIDTEC</sequence>